<keyword evidence="1" id="KW-0472">Membrane</keyword>
<feature type="transmembrane region" description="Helical" evidence="1">
    <location>
        <begin position="50"/>
        <end position="71"/>
    </location>
</feature>
<accession>A0ABP1HY81</accession>
<sequence length="144" mass="16883">MHYNYLQQILKSVLSSYYFLINILNYLIFISFNFYQYIQQFKSIQLENVGVGVTLSVGFFGFIITCFYCALKKQNSSETQMLIQTPQVHPQVNYQPQMNRQPQINQILEQENLSSRIMRNICIDYEAGIGQGLFISIQEFMSTM</sequence>
<organism evidence="2 3">
    <name type="scientific">Hexamita inflata</name>
    <dbReference type="NCBI Taxonomy" id="28002"/>
    <lineage>
        <taxon>Eukaryota</taxon>
        <taxon>Metamonada</taxon>
        <taxon>Diplomonadida</taxon>
        <taxon>Hexamitidae</taxon>
        <taxon>Hexamitinae</taxon>
        <taxon>Hexamita</taxon>
    </lineage>
</organism>
<keyword evidence="3" id="KW-1185">Reference proteome</keyword>
<evidence type="ECO:0000313" key="2">
    <source>
        <dbReference type="EMBL" id="CAL6003630.1"/>
    </source>
</evidence>
<gene>
    <name evidence="2" type="ORF">HINF_LOCUS18498</name>
</gene>
<protein>
    <submittedName>
        <fullName evidence="2">Hypothetical_protein</fullName>
    </submittedName>
</protein>
<proteinExistence type="predicted"/>
<reference evidence="2 3" key="1">
    <citation type="submission" date="2024-07" db="EMBL/GenBank/DDBJ databases">
        <authorList>
            <person name="Akdeniz Z."/>
        </authorList>
    </citation>
    <scope>NUCLEOTIDE SEQUENCE [LARGE SCALE GENOMIC DNA]</scope>
</reference>
<dbReference type="EMBL" id="CAXDID020000047">
    <property type="protein sequence ID" value="CAL6003630.1"/>
    <property type="molecule type" value="Genomic_DNA"/>
</dbReference>
<keyword evidence="1" id="KW-0812">Transmembrane</keyword>
<evidence type="ECO:0000313" key="3">
    <source>
        <dbReference type="Proteomes" id="UP001642409"/>
    </source>
</evidence>
<dbReference type="Proteomes" id="UP001642409">
    <property type="component" value="Unassembled WGS sequence"/>
</dbReference>
<keyword evidence="1" id="KW-1133">Transmembrane helix</keyword>
<evidence type="ECO:0000256" key="1">
    <source>
        <dbReference type="SAM" id="Phobius"/>
    </source>
</evidence>
<name>A0ABP1HY81_9EUKA</name>
<comment type="caution">
    <text evidence="2">The sequence shown here is derived from an EMBL/GenBank/DDBJ whole genome shotgun (WGS) entry which is preliminary data.</text>
</comment>
<feature type="transmembrane region" description="Helical" evidence="1">
    <location>
        <begin position="17"/>
        <end position="38"/>
    </location>
</feature>